<keyword evidence="7 12" id="KW-0547">Nucleotide-binding</keyword>
<feature type="region of interest" description="Disordered" evidence="13">
    <location>
        <begin position="448"/>
        <end position="474"/>
    </location>
</feature>
<dbReference type="PANTHER" id="PTHR24418">
    <property type="entry name" value="TYROSINE-PROTEIN KINASE"/>
    <property type="match status" value="1"/>
</dbReference>
<dbReference type="GeneID" id="106577563"/>
<evidence type="ECO:0000256" key="7">
    <source>
        <dbReference type="ARBA" id="ARBA00022741"/>
    </source>
</evidence>
<proteinExistence type="predicted"/>
<evidence type="ECO:0000256" key="10">
    <source>
        <dbReference type="ARBA" id="ARBA00023137"/>
    </source>
</evidence>
<dbReference type="PROSITE" id="PS00109">
    <property type="entry name" value="PROTEIN_KINASE_TYR"/>
    <property type="match status" value="1"/>
</dbReference>
<dbReference type="Gene3D" id="4.10.680.10">
    <property type="entry name" value="Cdc42-like binding domain"/>
    <property type="match status" value="1"/>
</dbReference>
<dbReference type="CDD" id="cd05040">
    <property type="entry name" value="PTKc_Ack_like"/>
    <property type="match status" value="1"/>
</dbReference>
<dbReference type="InterPro" id="IPR037085">
    <property type="entry name" value="Cdc42-bd-like_dom_sf"/>
</dbReference>
<dbReference type="PROSITE" id="PS00107">
    <property type="entry name" value="PROTEIN_KINASE_ATP"/>
    <property type="match status" value="1"/>
</dbReference>
<feature type="region of interest" description="Disordered" evidence="13">
    <location>
        <begin position="546"/>
        <end position="565"/>
    </location>
</feature>
<dbReference type="EC" id="2.7.10.2" evidence="2"/>
<keyword evidence="6" id="KW-0449">Lipoprotein</keyword>
<feature type="region of interest" description="Disordered" evidence="13">
    <location>
        <begin position="579"/>
        <end position="616"/>
    </location>
</feature>
<dbReference type="Gene3D" id="1.10.150.50">
    <property type="entry name" value="Transcription Factor, Ets-1"/>
    <property type="match status" value="1"/>
</dbReference>
<protein>
    <recommendedName>
        <fullName evidence="2">non-specific protein-tyrosine kinase</fullName>
        <ecNumber evidence="2">2.7.10.2</ecNumber>
    </recommendedName>
</protein>
<dbReference type="InterPro" id="IPR000719">
    <property type="entry name" value="Prot_kinase_dom"/>
</dbReference>
<feature type="compositionally biased region" description="Low complexity" evidence="13">
    <location>
        <begin position="591"/>
        <end position="614"/>
    </location>
</feature>
<keyword evidence="9 12" id="KW-0067">ATP-binding</keyword>
<evidence type="ECO:0000256" key="12">
    <source>
        <dbReference type="PROSITE-ProRule" id="PRU10141"/>
    </source>
</evidence>
<dbReference type="InterPro" id="IPR001660">
    <property type="entry name" value="SAM"/>
</dbReference>
<evidence type="ECO:0000256" key="5">
    <source>
        <dbReference type="ARBA" id="ARBA00022679"/>
    </source>
</evidence>
<accession>A0ABM3DEQ7</accession>
<dbReference type="InterPro" id="IPR055175">
    <property type="entry name" value="ACK/TNK-like_SAM"/>
</dbReference>
<evidence type="ECO:0000256" key="1">
    <source>
        <dbReference type="ARBA" id="ARBA00004496"/>
    </source>
</evidence>
<keyword evidence="16" id="KW-1185">Reference proteome</keyword>
<keyword evidence="10" id="KW-0829">Tyrosine-protein kinase</keyword>
<feature type="binding site" evidence="12">
    <location>
        <position position="146"/>
    </location>
    <ligand>
        <name>ATP</name>
        <dbReference type="ChEBI" id="CHEBI:30616"/>
    </ligand>
</feature>
<dbReference type="InterPro" id="IPR015116">
    <property type="entry name" value="Cdc42-bd-like"/>
</dbReference>
<feature type="domain" description="SAM" evidence="15">
    <location>
        <begin position="8"/>
        <end position="58"/>
    </location>
</feature>
<keyword evidence="5" id="KW-0808">Transferase</keyword>
<evidence type="ECO:0000313" key="16">
    <source>
        <dbReference type="Proteomes" id="UP001652741"/>
    </source>
</evidence>
<dbReference type="InterPro" id="IPR049587">
    <property type="entry name" value="TNK-like_SAM"/>
</dbReference>
<feature type="domain" description="Protein kinase" evidence="14">
    <location>
        <begin position="114"/>
        <end position="380"/>
    </location>
</feature>
<evidence type="ECO:0000256" key="11">
    <source>
        <dbReference type="ARBA" id="ARBA00047899"/>
    </source>
</evidence>
<dbReference type="Pfam" id="PF09027">
    <property type="entry name" value="GTPase_binding"/>
    <property type="match status" value="1"/>
</dbReference>
<evidence type="ECO:0000256" key="2">
    <source>
        <dbReference type="ARBA" id="ARBA00011903"/>
    </source>
</evidence>
<name>A0ABM3DEQ7_SALSA</name>
<organism evidence="16 17">
    <name type="scientific">Salmo salar</name>
    <name type="common">Atlantic salmon</name>
    <dbReference type="NCBI Taxonomy" id="8030"/>
    <lineage>
        <taxon>Eukaryota</taxon>
        <taxon>Metazoa</taxon>
        <taxon>Chordata</taxon>
        <taxon>Craniata</taxon>
        <taxon>Vertebrata</taxon>
        <taxon>Euteleostomi</taxon>
        <taxon>Actinopterygii</taxon>
        <taxon>Neopterygii</taxon>
        <taxon>Teleostei</taxon>
        <taxon>Protacanthopterygii</taxon>
        <taxon>Salmoniformes</taxon>
        <taxon>Salmonidae</taxon>
        <taxon>Salmoninae</taxon>
        <taxon>Salmo</taxon>
    </lineage>
</organism>
<feature type="region of interest" description="Disordered" evidence="13">
    <location>
        <begin position="740"/>
        <end position="767"/>
    </location>
</feature>
<sequence length="767" mass="87382">MLMEQDTQWLYHLLAEVQLERFYLRFRDSLNITHVEHFAYIKESDLKQIGISKPGQRRLWEAVKNCKINVRPKSWMAKTFSGCGPEGGDQWGSVGSGQEKGGRALTCLIQDNELTLGEKLGMGSFGVVKRGEWQTPTGRVLPVAVKSLKSSLSRQTDTMTDFLQEVTTMQSLDHPNIIRLYGVVLTQPLKMVTELACLGSLYDTLRSRQHEYPLARLWLFATQIAAGMEYLEGRRFIHRDLAARNVLLASREMVKIGDFGLMRGLSQETDHYVMTAHRRIPFAWCAPESLRVGSFTHSSDVWMFGVILWEMFTYCEEPWRGLSGRQILWRVELEGQRMERPPDCPQELYSVMRKCWACTPSNRPTFSQLTTLVAEAQPLELCAVKDFVEPRKLTLLDHSLELCEWKGQNQRTLIVGWFPPSLAAPSLSAPSSAPALPTTAPVAASSLISPPLKGSLQHTGQSETHPDRNWGTSERLDVRVNWRRSPANREREGGSNLQKMSGMTRSLESVLSGPQNRTVGGVKVDPRRGPLPNAMVARSVVVQQDPHRLSEASINPPPRPLPPNLKRAKIPQVALIRDRRPVNPSPGSLWPPQTQKHPQQQMLQPPQPQLQQTMGGSDLGKMAHMAWSKLDDYGNKERDQEKEWVVRERERERYPPQVQHTREAFIVQVMEAVHGVTNEEVWNALHCNEWNPIRAQQQLKMEQLHFLSLCSRDDCLRILSRYQWDLQLASRYLFRMVREERTGGGGERERRDGEREAPPAATERRGV</sequence>
<evidence type="ECO:0000313" key="17">
    <source>
        <dbReference type="RefSeq" id="XP_045557290.1"/>
    </source>
</evidence>
<evidence type="ECO:0000256" key="8">
    <source>
        <dbReference type="ARBA" id="ARBA00022777"/>
    </source>
</evidence>
<gene>
    <name evidence="17" type="primary">LOC106577563</name>
</gene>
<comment type="subcellular location">
    <subcellularLocation>
        <location evidence="1">Cytoplasm</location>
    </subcellularLocation>
</comment>
<evidence type="ECO:0000256" key="9">
    <source>
        <dbReference type="ARBA" id="ARBA00022840"/>
    </source>
</evidence>
<evidence type="ECO:0000256" key="6">
    <source>
        <dbReference type="ARBA" id="ARBA00022707"/>
    </source>
</evidence>
<dbReference type="Pfam" id="PF07714">
    <property type="entry name" value="PK_Tyr_Ser-Thr"/>
    <property type="match status" value="1"/>
</dbReference>
<dbReference type="InterPro" id="IPR050198">
    <property type="entry name" value="Non-receptor_tyrosine_kinases"/>
</dbReference>
<dbReference type="InterPro" id="IPR008266">
    <property type="entry name" value="Tyr_kinase_AS"/>
</dbReference>
<keyword evidence="4" id="KW-0963">Cytoplasm</keyword>
<dbReference type="InterPro" id="IPR011009">
    <property type="entry name" value="Kinase-like_dom_sf"/>
</dbReference>
<dbReference type="InterPro" id="IPR001245">
    <property type="entry name" value="Ser-Thr/Tyr_kinase_cat_dom"/>
</dbReference>
<dbReference type="Proteomes" id="UP001652741">
    <property type="component" value="Chromosome ssa18"/>
</dbReference>
<evidence type="ECO:0000256" key="13">
    <source>
        <dbReference type="SAM" id="MobiDB-lite"/>
    </source>
</evidence>
<evidence type="ECO:0000259" key="14">
    <source>
        <dbReference type="PROSITE" id="PS50011"/>
    </source>
</evidence>
<dbReference type="Gene3D" id="1.10.510.10">
    <property type="entry name" value="Transferase(Phosphotransferase) domain 1"/>
    <property type="match status" value="1"/>
</dbReference>
<keyword evidence="3" id="KW-0728">SH3 domain</keyword>
<evidence type="ECO:0000256" key="3">
    <source>
        <dbReference type="ARBA" id="ARBA00022443"/>
    </source>
</evidence>
<dbReference type="RefSeq" id="XP_045557290.1">
    <property type="nucleotide sequence ID" value="XM_045701334.1"/>
</dbReference>
<dbReference type="CDD" id="cd09539">
    <property type="entry name" value="SAM_TNK-like"/>
    <property type="match status" value="1"/>
</dbReference>
<reference evidence="17" key="1">
    <citation type="submission" date="2025-08" db="UniProtKB">
        <authorList>
            <consortium name="RefSeq"/>
        </authorList>
    </citation>
    <scope>IDENTIFICATION</scope>
</reference>
<dbReference type="Gene3D" id="3.30.200.20">
    <property type="entry name" value="Phosphorylase Kinase, domain 1"/>
    <property type="match status" value="1"/>
</dbReference>
<feature type="region of interest" description="Disordered" evidence="13">
    <location>
        <begin position="509"/>
        <end position="530"/>
    </location>
</feature>
<dbReference type="PROSITE" id="PS50011">
    <property type="entry name" value="PROTEIN_KINASE_DOM"/>
    <property type="match status" value="1"/>
</dbReference>
<evidence type="ECO:0000256" key="4">
    <source>
        <dbReference type="ARBA" id="ARBA00022490"/>
    </source>
</evidence>
<dbReference type="InterPro" id="IPR017441">
    <property type="entry name" value="Protein_kinase_ATP_BS"/>
</dbReference>
<dbReference type="PROSITE" id="PS50105">
    <property type="entry name" value="SAM_DOMAIN"/>
    <property type="match status" value="1"/>
</dbReference>
<dbReference type="SUPFAM" id="SSF56112">
    <property type="entry name" value="Protein kinase-like (PK-like)"/>
    <property type="match status" value="1"/>
</dbReference>
<dbReference type="SMART" id="SM00219">
    <property type="entry name" value="TyrKc"/>
    <property type="match status" value="1"/>
</dbReference>
<dbReference type="Pfam" id="PF22931">
    <property type="entry name" value="SAM_TNK"/>
    <property type="match status" value="1"/>
</dbReference>
<keyword evidence="8 17" id="KW-0418">Kinase</keyword>
<evidence type="ECO:0000259" key="15">
    <source>
        <dbReference type="PROSITE" id="PS50105"/>
    </source>
</evidence>
<feature type="compositionally biased region" description="Polar residues" evidence="13">
    <location>
        <begin position="509"/>
        <end position="518"/>
    </location>
</feature>
<feature type="compositionally biased region" description="Basic and acidic residues" evidence="13">
    <location>
        <begin position="464"/>
        <end position="474"/>
    </location>
</feature>
<dbReference type="InterPro" id="IPR020635">
    <property type="entry name" value="Tyr_kinase_cat_dom"/>
</dbReference>
<dbReference type="InterPro" id="IPR013761">
    <property type="entry name" value="SAM/pointed_sf"/>
</dbReference>
<keyword evidence="6" id="KW-0519">Myristate</keyword>
<dbReference type="PRINTS" id="PR00109">
    <property type="entry name" value="TYRKINASE"/>
</dbReference>
<comment type="catalytic activity">
    <reaction evidence="11">
        <text>L-threonyl-[protein] + ATP = O-phospho-L-threonyl-[protein] + ADP + H(+)</text>
        <dbReference type="Rhea" id="RHEA:46608"/>
        <dbReference type="Rhea" id="RHEA-COMP:11060"/>
        <dbReference type="Rhea" id="RHEA-COMP:11605"/>
        <dbReference type="ChEBI" id="CHEBI:15378"/>
        <dbReference type="ChEBI" id="CHEBI:30013"/>
        <dbReference type="ChEBI" id="CHEBI:30616"/>
        <dbReference type="ChEBI" id="CHEBI:61977"/>
        <dbReference type="ChEBI" id="CHEBI:456216"/>
        <dbReference type="EC" id="2.7.11.1"/>
    </reaction>
</comment>